<dbReference type="PANTHER" id="PTHR19959">
    <property type="entry name" value="KINESIN LIGHT CHAIN"/>
    <property type="match status" value="1"/>
</dbReference>
<protein>
    <submittedName>
        <fullName evidence="2">Tetratricopeptide (TPR) repeat protein</fullName>
    </submittedName>
</protein>
<evidence type="ECO:0000313" key="2">
    <source>
        <dbReference type="EMBL" id="MBP2034499.1"/>
    </source>
</evidence>
<name>A0ABS4KWW2_STRAV</name>
<comment type="caution">
    <text evidence="2">The sequence shown here is derived from an EMBL/GenBank/DDBJ whole genome shotgun (WGS) entry which is preliminary data.</text>
</comment>
<dbReference type="Gene3D" id="1.25.40.10">
    <property type="entry name" value="Tetratricopeptide repeat domain"/>
    <property type="match status" value="3"/>
</dbReference>
<gene>
    <name evidence="2" type="ORF">J2Z77_000283</name>
</gene>
<dbReference type="Proteomes" id="UP001519310">
    <property type="component" value="Unassembled WGS sequence"/>
</dbReference>
<organism evidence="2 3">
    <name type="scientific">Streptomyces avidinii</name>
    <dbReference type="NCBI Taxonomy" id="1895"/>
    <lineage>
        <taxon>Bacteria</taxon>
        <taxon>Bacillati</taxon>
        <taxon>Actinomycetota</taxon>
        <taxon>Actinomycetes</taxon>
        <taxon>Kitasatosporales</taxon>
        <taxon>Streptomycetaceae</taxon>
        <taxon>Streptomyces</taxon>
    </lineage>
</organism>
<dbReference type="InterPro" id="IPR011990">
    <property type="entry name" value="TPR-like_helical_dom_sf"/>
</dbReference>
<dbReference type="InterPro" id="IPR027417">
    <property type="entry name" value="P-loop_NTPase"/>
</dbReference>
<dbReference type="SUPFAM" id="SSF50494">
    <property type="entry name" value="Trypsin-like serine proteases"/>
    <property type="match status" value="1"/>
</dbReference>
<evidence type="ECO:0000313" key="3">
    <source>
        <dbReference type="Proteomes" id="UP001519310"/>
    </source>
</evidence>
<dbReference type="Pfam" id="PF13365">
    <property type="entry name" value="Trypsin_2"/>
    <property type="match status" value="1"/>
</dbReference>
<feature type="compositionally biased region" description="Basic and acidic residues" evidence="1">
    <location>
        <begin position="485"/>
        <end position="499"/>
    </location>
</feature>
<evidence type="ECO:0000256" key="1">
    <source>
        <dbReference type="SAM" id="MobiDB-lite"/>
    </source>
</evidence>
<sequence>MIRSRLVGVIGAGGPGTGCLVGPGLVLTSAHVVAGQGARVRLFRPLHGDDRTGEVVWCGTPQGTDDAALVRVTGPGWSGADAGPVRWGCFVTDRPKQRVEVWGLPNVVQRRGREIEVYQLTCEVNPGSGSVNGRHYCGVTQHPPTWTDRKGSPWGGLSGGPVFCGELLVGVVAEDAADFAHGAVLAVPAAELHRDPGFCDALKAAGAYAPPEGAELGALADLDRRPSNAPPASPAGLLRPEQSVVPFYGRSDLLARLRQWCAAEGFGGLLLHGAGGQGKTRLAGRLAADLAGTPVGGADGRPVPWQVWWPDPHAEPRDLAVVREVAAPLLVVLDYAETRPAQAEALLRAAARHPREHRLKLLLLARADGDWWTALRSCSSRSEELLAEEDKIALEELQTGPADRRSAYRHALTALATALAAPGGRSAHTASAPPDWAALAGSLPTPPLDQDGHGNALTLHMTALVDLLDAAAAAYGPGEPQVPRESGESGESRRNDVERVEDRLLAHEDGYWRGSARTRPDLHGHLSRRTLEEALAASFLVGRVNREQADAVLRRLPSLDGESGGRRASVRTWISELYPPTTGAAWGSLQPDRLTERFVGRRLSDEPSLAHHLAASAAPAQAAHLLDLYARAAAHPVFRGGLDAPLRDLCLAHPDVLAPHAVALATRTAAPGPLLSALDTIVKAPDLSPDVLRRLAAVLPPYSERLASWAVLLARRVVAHDRARPPHDPARLPYLAEHLRQLALRLDDAGERDQGLEAAFEAVDIWERLEAAQPGQWLPRVAVGLATLSGQLADHGLGDESLGAISRSVALRRRLVALDRETHLRDLASGLLNLAVRLDDLGRLPESLEASRETADLYAELYELRGAEHLAAHAHALHTLAIALRRTGHVEEAHQKITEAVRLRRELAADSPDTHLRDLGMSLTTLANVQEQLEHLEAAVASAGEAVDVSRALVRGRPGSHRSSLVAALLGLGNRLHALGRHAEALTVSEEAAEVARAAAAERPETGRIMLAHTLKNLSADLAKAEQHDRALDAVVEAVGAVREAARTNPGAARAELPSVLRQWLRLLVTAGRTAEAQAPSGEAVALLTTLADAEPDRHLPDLAAALLEHSEVLRVLDRTEESLDAAESAVGVLRRLGTVPDGLDPLRTALLIDRYAMQRFAQGRGGGALRGVDTALRVHRAAAAPIPTLTAAILHHRAVILSLLQRGDEADRALAEAIGIRRTLVREDPGRHVPDLLDALGTRVWILAELGRTAEATSVLAEALEVVRGPLRALPGGPADSWVMPLFRIAVAGAQLGEAGAYRERAAEATARLDSCLRSPGSGSDLARAIALLTRLGPPAGPR</sequence>
<proteinExistence type="predicted"/>
<keyword evidence="3" id="KW-1185">Reference proteome</keyword>
<dbReference type="RefSeq" id="WP_189965025.1">
    <property type="nucleotide sequence ID" value="NZ_BMVL01000002.1"/>
</dbReference>
<dbReference type="PANTHER" id="PTHR19959:SF119">
    <property type="entry name" value="FUNGAL LIPASE-LIKE DOMAIN-CONTAINING PROTEIN"/>
    <property type="match status" value="1"/>
</dbReference>
<reference evidence="2 3" key="1">
    <citation type="submission" date="2021-03" db="EMBL/GenBank/DDBJ databases">
        <title>Genomic Encyclopedia of Type Strains, Phase IV (KMG-IV): sequencing the most valuable type-strain genomes for metagenomic binning, comparative biology and taxonomic classification.</title>
        <authorList>
            <person name="Goeker M."/>
        </authorList>
    </citation>
    <scope>NUCLEOTIDE SEQUENCE [LARGE SCALE GENOMIC DNA]</scope>
    <source>
        <strain evidence="2 3">DSM 40526</strain>
    </source>
</reference>
<dbReference type="SUPFAM" id="SSF48452">
    <property type="entry name" value="TPR-like"/>
    <property type="match status" value="2"/>
</dbReference>
<dbReference type="EMBL" id="JAGGLQ010000001">
    <property type="protein sequence ID" value="MBP2034499.1"/>
    <property type="molecule type" value="Genomic_DNA"/>
</dbReference>
<feature type="region of interest" description="Disordered" evidence="1">
    <location>
        <begin position="475"/>
        <end position="499"/>
    </location>
</feature>
<dbReference type="SUPFAM" id="SSF52540">
    <property type="entry name" value="P-loop containing nucleoside triphosphate hydrolases"/>
    <property type="match status" value="1"/>
</dbReference>
<accession>A0ABS4KWW2</accession>
<dbReference type="InterPro" id="IPR009003">
    <property type="entry name" value="Peptidase_S1_PA"/>
</dbReference>